<dbReference type="GO" id="GO:0042278">
    <property type="term" value="P:purine nucleoside metabolic process"/>
    <property type="evidence" value="ECO:0007669"/>
    <property type="project" value="TreeGrafter"/>
</dbReference>
<dbReference type="KEGG" id="tng:GSTEN00031181G001"/>
<dbReference type="GO" id="GO:0140293">
    <property type="term" value="F:ADP-ribosylglutamate hydrolase activity"/>
    <property type="evidence" value="ECO:0007669"/>
    <property type="project" value="TreeGrafter"/>
</dbReference>
<reference evidence="2" key="2">
    <citation type="submission" date="2004-02" db="EMBL/GenBank/DDBJ databases">
        <authorList>
            <consortium name="Genoscope"/>
            <consortium name="Whitehead Institute Centre for Genome Research"/>
        </authorList>
    </citation>
    <scope>NUCLEOTIDE SEQUENCE</scope>
</reference>
<dbReference type="GO" id="GO:0005654">
    <property type="term" value="C:nucleoplasm"/>
    <property type="evidence" value="ECO:0007669"/>
    <property type="project" value="TreeGrafter"/>
</dbReference>
<evidence type="ECO:0000313" key="2">
    <source>
        <dbReference type="EMBL" id="CAG09763.1"/>
    </source>
</evidence>
<dbReference type="InterPro" id="IPR043472">
    <property type="entry name" value="Macro_dom-like"/>
</dbReference>
<proteinExistence type="predicted"/>
<sequence>MEGEEAEERREMRGNVQEGILAPDKKDLIKLTDIIKWTNQMPTGLCSAEVEVAFVIAVDGAIHRAAGPALLKECASLQGCETGQAKITCGYGLPANVTIGTTCCSSMWDSQNASVSARWGGRDSHGRADRTRASWGCGEGSPEVLLQEQPQRSHPARGTFCGVPLHLHWNLRSVILLTRVCFFSVATPTVYSVCARPPPPAHALGSSRYQSSATRRIISRNSEVVPR</sequence>
<dbReference type="PANTHER" id="PTHR11106:SF27">
    <property type="entry name" value="MACRO DOMAIN-CONTAINING PROTEIN"/>
    <property type="match status" value="1"/>
</dbReference>
<evidence type="ECO:0000259" key="1">
    <source>
        <dbReference type="Pfam" id="PF01661"/>
    </source>
</evidence>
<accession>Q4RPB9</accession>
<feature type="domain" description="Macro" evidence="1">
    <location>
        <begin position="58"/>
        <end position="112"/>
    </location>
</feature>
<name>Q4RPB9_TETNG</name>
<dbReference type="Gene3D" id="3.40.220.10">
    <property type="entry name" value="Leucine Aminopeptidase, subunit E, domain 1"/>
    <property type="match status" value="1"/>
</dbReference>
<gene>
    <name evidence="2" type="ORF">GSTENG00031181001</name>
</gene>
<dbReference type="GO" id="GO:0140291">
    <property type="term" value="P:peptidyl-glutamate ADP-deribosylation"/>
    <property type="evidence" value="ECO:0007669"/>
    <property type="project" value="TreeGrafter"/>
</dbReference>
<dbReference type="AlphaFoldDB" id="Q4RPB9"/>
<dbReference type="Pfam" id="PF01661">
    <property type="entry name" value="Macro"/>
    <property type="match status" value="1"/>
</dbReference>
<dbReference type="SUPFAM" id="SSF52949">
    <property type="entry name" value="Macro domain-like"/>
    <property type="match status" value="1"/>
</dbReference>
<dbReference type="OrthoDB" id="6133115at2759"/>
<organism evidence="2">
    <name type="scientific">Tetraodon nigroviridis</name>
    <name type="common">Spotted green pufferfish</name>
    <name type="synonym">Chelonodon nigroviridis</name>
    <dbReference type="NCBI Taxonomy" id="99883"/>
    <lineage>
        <taxon>Eukaryota</taxon>
        <taxon>Metazoa</taxon>
        <taxon>Chordata</taxon>
        <taxon>Craniata</taxon>
        <taxon>Vertebrata</taxon>
        <taxon>Euteleostomi</taxon>
        <taxon>Actinopterygii</taxon>
        <taxon>Neopterygii</taxon>
        <taxon>Teleostei</taxon>
        <taxon>Neoteleostei</taxon>
        <taxon>Acanthomorphata</taxon>
        <taxon>Eupercaria</taxon>
        <taxon>Tetraodontiformes</taxon>
        <taxon>Tetradontoidea</taxon>
        <taxon>Tetraodontidae</taxon>
        <taxon>Tetraodon</taxon>
    </lineage>
</organism>
<dbReference type="InterPro" id="IPR002589">
    <property type="entry name" value="Macro_dom"/>
</dbReference>
<comment type="caution">
    <text evidence="2">The sequence shown here is derived from an EMBL/GenBank/DDBJ whole genome shotgun (WGS) entry which is preliminary data.</text>
</comment>
<reference evidence="2" key="1">
    <citation type="journal article" date="2004" name="Nature">
        <title>Genome duplication in the teleost fish Tetraodon nigroviridis reveals the early vertebrate proto-karyotype.</title>
        <authorList>
            <person name="Jaillon O."/>
            <person name="Aury J.-M."/>
            <person name="Brunet F."/>
            <person name="Petit J.-L."/>
            <person name="Stange-Thomann N."/>
            <person name="Mauceli E."/>
            <person name="Bouneau L."/>
            <person name="Fischer C."/>
            <person name="Ozouf-Costaz C."/>
            <person name="Bernot A."/>
            <person name="Nicaud S."/>
            <person name="Jaffe D."/>
            <person name="Fisher S."/>
            <person name="Lutfalla G."/>
            <person name="Dossat C."/>
            <person name="Segurens B."/>
            <person name="Dasilva C."/>
            <person name="Salanoubat M."/>
            <person name="Levy M."/>
            <person name="Boudet N."/>
            <person name="Castellano S."/>
            <person name="Anthouard V."/>
            <person name="Jubin C."/>
            <person name="Castelli V."/>
            <person name="Katinka M."/>
            <person name="Vacherie B."/>
            <person name="Biemont C."/>
            <person name="Skalli Z."/>
            <person name="Cattolico L."/>
            <person name="Poulain J."/>
            <person name="De Berardinis V."/>
            <person name="Cruaud C."/>
            <person name="Duprat S."/>
            <person name="Brottier P."/>
            <person name="Coutanceau J.-P."/>
            <person name="Gouzy J."/>
            <person name="Parra G."/>
            <person name="Lardier G."/>
            <person name="Chapple C."/>
            <person name="McKernan K.J."/>
            <person name="McEwan P."/>
            <person name="Bosak S."/>
            <person name="Kellis M."/>
            <person name="Volff J.-N."/>
            <person name="Guigo R."/>
            <person name="Zody M.C."/>
            <person name="Mesirov J."/>
            <person name="Lindblad-Toh K."/>
            <person name="Birren B."/>
            <person name="Nusbaum C."/>
            <person name="Kahn D."/>
            <person name="Robinson-Rechavi M."/>
            <person name="Laudet V."/>
            <person name="Schachter V."/>
            <person name="Quetier F."/>
            <person name="Saurin W."/>
            <person name="Scarpelli C."/>
            <person name="Wincker P."/>
            <person name="Lander E.S."/>
            <person name="Weissenbach J."/>
            <person name="Roest Crollius H."/>
        </authorList>
    </citation>
    <scope>NUCLEOTIDE SEQUENCE [LARGE SCALE GENOMIC DNA]</scope>
</reference>
<dbReference type="PANTHER" id="PTHR11106">
    <property type="entry name" value="GANGLIOSIDE INDUCED DIFFERENTIATION ASSOCIATED PROTEIN 2-RELATED"/>
    <property type="match status" value="1"/>
</dbReference>
<dbReference type="GO" id="GO:0006974">
    <property type="term" value="P:DNA damage response"/>
    <property type="evidence" value="ECO:0007669"/>
    <property type="project" value="TreeGrafter"/>
</dbReference>
<protein>
    <submittedName>
        <fullName evidence="2">(spotted green pufferfish) hypothetical protein</fullName>
    </submittedName>
</protein>
<dbReference type="EMBL" id="CAAE01015008">
    <property type="protein sequence ID" value="CAG09763.1"/>
    <property type="molecule type" value="Genomic_DNA"/>
</dbReference>